<feature type="region of interest" description="Disordered" evidence="1">
    <location>
        <begin position="227"/>
        <end position="315"/>
    </location>
</feature>
<reference evidence="2 3" key="1">
    <citation type="journal article" date="2013" name="J. Biotechnol.">
        <title>Establishment and interpretation of the genome sequence of the phytopathogenic fungus Rhizoctonia solani AG1-IB isolate 7/3/14.</title>
        <authorList>
            <person name="Wibberg D.W."/>
            <person name="Jelonek L.J."/>
            <person name="Rupp O.R."/>
            <person name="Hennig M.H."/>
            <person name="Eikmeyer F.E."/>
            <person name="Goesmann A.G."/>
            <person name="Hartmann A.H."/>
            <person name="Borriss R.B."/>
            <person name="Grosch R.G."/>
            <person name="Puehler A.P."/>
            <person name="Schlueter A.S."/>
        </authorList>
    </citation>
    <scope>NUCLEOTIDE SEQUENCE [LARGE SCALE GENOMIC DNA]</scope>
    <source>
        <strain evidence="3">AG1-IB / isolate 7/3/14</strain>
    </source>
</reference>
<comment type="caution">
    <text evidence="2">The sequence shown here is derived from an EMBL/GenBank/DDBJ whole genome shotgun (WGS) entry which is preliminary data.</text>
</comment>
<feature type="region of interest" description="Disordered" evidence="1">
    <location>
        <begin position="97"/>
        <end position="118"/>
    </location>
</feature>
<protein>
    <submittedName>
        <fullName evidence="2">Uncharacterized protein</fullName>
    </submittedName>
</protein>
<dbReference type="HOGENOM" id="CLU_883339_0_0_1"/>
<name>M5C525_THACB</name>
<evidence type="ECO:0000256" key="1">
    <source>
        <dbReference type="SAM" id="MobiDB-lite"/>
    </source>
</evidence>
<dbReference type="AlphaFoldDB" id="M5C525"/>
<organism evidence="2 3">
    <name type="scientific">Thanatephorus cucumeris (strain AG1-IB / isolate 7/3/14)</name>
    <name type="common">Lettuce bottom rot fungus</name>
    <name type="synonym">Rhizoctonia solani</name>
    <dbReference type="NCBI Taxonomy" id="1108050"/>
    <lineage>
        <taxon>Eukaryota</taxon>
        <taxon>Fungi</taxon>
        <taxon>Dikarya</taxon>
        <taxon>Basidiomycota</taxon>
        <taxon>Agaricomycotina</taxon>
        <taxon>Agaricomycetes</taxon>
        <taxon>Cantharellales</taxon>
        <taxon>Ceratobasidiaceae</taxon>
        <taxon>Rhizoctonia</taxon>
        <taxon>Rhizoctonia solani AG-1</taxon>
    </lineage>
</organism>
<evidence type="ECO:0000313" key="3">
    <source>
        <dbReference type="Proteomes" id="UP000012065"/>
    </source>
</evidence>
<proteinExistence type="predicted"/>
<gene>
    <name evidence="2" type="ORF">BN14_05031</name>
</gene>
<sequence length="315" mass="34767">MSATPKPPRSSPAIAHKYDLPVQDMSFACSDRSLRSMHSAPSLTSAGSTSFASSVLSTSTLNLNVHSIPLRHPHLHIVDESTDQQEHDQQHYDKENHHAPFVPPPNITITGSPERPRLKRMESERTVAGSLRLPDHSQAGSDSDAHLSWRVSEYGVLSDAYEEDTPGSDAESVSASTDELRRTLFYRPSTDPIQVRFQPEDRELETVLSAGSTSNASLLQSDILSGNHEAQPIPSEPMHQRQPKSSSPPIRPQRPPSLNLSDPQEFKPSPKTVDVDAVRRRSVQQAQSESLASGRETEFPGAQSQPIAFVQQHWK</sequence>
<accession>M5C525</accession>
<dbReference type="Proteomes" id="UP000012065">
    <property type="component" value="Unassembled WGS sequence"/>
</dbReference>
<evidence type="ECO:0000313" key="2">
    <source>
        <dbReference type="EMBL" id="CCO30997.1"/>
    </source>
</evidence>
<dbReference type="EMBL" id="CAOJ01007355">
    <property type="protein sequence ID" value="CCO30997.1"/>
    <property type="molecule type" value="Genomic_DNA"/>
</dbReference>